<organism evidence="3 4">
    <name type="scientific">Ordospora colligata OC4</name>
    <dbReference type="NCBI Taxonomy" id="1354746"/>
    <lineage>
        <taxon>Eukaryota</taxon>
        <taxon>Fungi</taxon>
        <taxon>Fungi incertae sedis</taxon>
        <taxon>Microsporidia</taxon>
        <taxon>Ordosporidae</taxon>
        <taxon>Ordospora</taxon>
    </lineage>
</organism>
<evidence type="ECO:0000256" key="1">
    <source>
        <dbReference type="SAM" id="MobiDB-lite"/>
    </source>
</evidence>
<feature type="signal peptide" evidence="2">
    <location>
        <begin position="1"/>
        <end position="22"/>
    </location>
</feature>
<name>A0A0B2UJ90_9MICR</name>
<evidence type="ECO:0000256" key="2">
    <source>
        <dbReference type="SAM" id="SignalP"/>
    </source>
</evidence>
<keyword evidence="2" id="KW-0732">Signal</keyword>
<reference evidence="3 4" key="1">
    <citation type="journal article" date="2014" name="MBio">
        <title>The Ordospora colligata genome; evolution of extreme reduction in microsporidia and host-to-parasite horizontal gene transfer.</title>
        <authorList>
            <person name="Pombert J.-F."/>
            <person name="Haag K.L."/>
            <person name="Beidas S."/>
            <person name="Ebert D."/>
            <person name="Keeling P.J."/>
        </authorList>
    </citation>
    <scope>NUCLEOTIDE SEQUENCE [LARGE SCALE GENOMIC DNA]</scope>
    <source>
        <strain evidence="3 4">OC4</strain>
    </source>
</reference>
<dbReference type="OrthoDB" id="2193130at2759"/>
<dbReference type="STRING" id="1354746.A0A0B2UJ90"/>
<feature type="compositionally biased region" description="Polar residues" evidence="1">
    <location>
        <begin position="47"/>
        <end position="57"/>
    </location>
</feature>
<dbReference type="HOGENOM" id="CLU_855554_0_0_1"/>
<feature type="chain" id="PRO_5002095597" evidence="2">
    <location>
        <begin position="23"/>
        <end position="325"/>
    </location>
</feature>
<comment type="caution">
    <text evidence="3">The sequence shown here is derived from an EMBL/GenBank/DDBJ whole genome shotgun (WGS) entry which is preliminary data.</text>
</comment>
<dbReference type="Proteomes" id="UP000031056">
    <property type="component" value="Unassembled WGS sequence"/>
</dbReference>
<dbReference type="VEuPathDB" id="MicrosporidiaDB:M896_081530"/>
<evidence type="ECO:0000313" key="3">
    <source>
        <dbReference type="EMBL" id="KHN69413.1"/>
    </source>
</evidence>
<gene>
    <name evidence="3" type="ORF">M896_081530</name>
</gene>
<evidence type="ECO:0000313" key="4">
    <source>
        <dbReference type="Proteomes" id="UP000031056"/>
    </source>
</evidence>
<dbReference type="InParanoid" id="A0A0B2UJ90"/>
<protein>
    <submittedName>
        <fullName evidence="3">Uncharacterized protein</fullName>
    </submittedName>
</protein>
<dbReference type="RefSeq" id="XP_014563455.1">
    <property type="nucleotide sequence ID" value="XM_014707969.1"/>
</dbReference>
<feature type="region of interest" description="Disordered" evidence="1">
    <location>
        <begin position="47"/>
        <end position="67"/>
    </location>
</feature>
<dbReference type="EMBL" id="JOKQ01000008">
    <property type="protein sequence ID" value="KHN69413.1"/>
    <property type="molecule type" value="Genomic_DNA"/>
</dbReference>
<keyword evidence="4" id="KW-1185">Reference proteome</keyword>
<proteinExistence type="predicted"/>
<dbReference type="GeneID" id="26262193"/>
<sequence>MRGLHVSGIISIMWIIIAHASAVHEFNRDDESTVEIVLLNDESINTQQRHSQANTIRNPKKNTDKASKDKALRDLLTILLGRILTEKASVTGSKSADEPHLNSIQTNKDTQIIANNKDITQHDKEVSSNDAKTRIEMLKSIEHIPMNYNLLCTFFQNIGFIRDKLKNKPGIGVVRNVIVYDNGNQLIDYWSRLVFKEQAGRLIDETGYFEGIKVSKFEDVLKDGKMTVSGLIQKRDISSMEALDTLNTIKLLLNEVANEKKIPLHNLINESCTLSTVEEVVFYAMHPSINNEESAYVCICSDSFCKEPCKEVILMKKKDIVNRNG</sequence>
<dbReference type="AlphaFoldDB" id="A0A0B2UJ90"/>
<accession>A0A0B2UJ90</accession>